<feature type="non-terminal residue" evidence="1">
    <location>
        <position position="1"/>
    </location>
</feature>
<gene>
    <name evidence="1" type="ORF">DKT69_36085</name>
</gene>
<evidence type="ECO:0000313" key="1">
    <source>
        <dbReference type="EMBL" id="PWR06801.1"/>
    </source>
</evidence>
<comment type="caution">
    <text evidence="1">The sequence shown here is derived from an EMBL/GenBank/DDBJ whole genome shotgun (WGS) entry which is preliminary data.</text>
</comment>
<organism evidence="1 2">
    <name type="scientific">Micromonospora sicca</name>
    <dbReference type="NCBI Taxonomy" id="2202420"/>
    <lineage>
        <taxon>Bacteria</taxon>
        <taxon>Bacillati</taxon>
        <taxon>Actinomycetota</taxon>
        <taxon>Actinomycetes</taxon>
        <taxon>Micromonosporales</taxon>
        <taxon>Micromonosporaceae</taxon>
        <taxon>Micromonospora</taxon>
    </lineage>
</organism>
<dbReference type="Proteomes" id="UP000246050">
    <property type="component" value="Unassembled WGS sequence"/>
</dbReference>
<accession>A0A317CW57</accession>
<dbReference type="EMBL" id="QGKS01000497">
    <property type="protein sequence ID" value="PWR06801.1"/>
    <property type="molecule type" value="Genomic_DNA"/>
</dbReference>
<reference evidence="1 2" key="1">
    <citation type="submission" date="2018-05" db="EMBL/GenBank/DDBJ databases">
        <title>Micromonosporas from Atacama Desert.</title>
        <authorList>
            <person name="Carro L."/>
            <person name="Golinska P."/>
            <person name="Klenk H.-P."/>
            <person name="Goodfellow M."/>
        </authorList>
    </citation>
    <scope>NUCLEOTIDE SEQUENCE [LARGE SCALE GENOMIC DNA]</scope>
    <source>
        <strain evidence="1 2">4G51</strain>
    </source>
</reference>
<protein>
    <submittedName>
        <fullName evidence="1">Uncharacterized protein</fullName>
    </submittedName>
</protein>
<proteinExistence type="predicted"/>
<dbReference type="AlphaFoldDB" id="A0A317CW57"/>
<evidence type="ECO:0000313" key="2">
    <source>
        <dbReference type="Proteomes" id="UP000246050"/>
    </source>
</evidence>
<name>A0A317CW57_9ACTN</name>
<sequence length="180" mass="20836">PTPTFSAFLPLRHPDSNHRRLIDVLRGGQRRHHHWLLLHPHTRPGEVLYSGRVQVLDHRDDIAPPEARWRPRMVTSSRVGDQGYPALVADGYTTSTDSLICRFDAPTARRIAADLDGPWRFDSMPGQYPRLRFNGSTLLLLEEYDTGDRIRLDVVDRCYPDRDGYYSIGAHLWLWHDSEK</sequence>